<keyword evidence="3" id="KW-1185">Reference proteome</keyword>
<gene>
    <name evidence="2" type="ORF">HCN56_02225</name>
</gene>
<dbReference type="AlphaFoldDB" id="A0A7X6HXR5"/>
<dbReference type="RefSeq" id="WP_167967718.1">
    <property type="nucleotide sequence ID" value="NZ_BHZG01000387.1"/>
</dbReference>
<evidence type="ECO:0000313" key="3">
    <source>
        <dbReference type="Proteomes" id="UP000578686"/>
    </source>
</evidence>
<sequence>MSGAEETWPDESGAGREQDDALLGLEGLDRLEGALGGTAPRPGAPLPRFRPSPSLQRTRFAIESADGATITVDVDHASQQASMYRNNQHVRTAEMPARFAVGHDRVEVAATRYGMQRIHLVRADGTQRRLDPAPGTPEHWRDQLSRRHPRVGRTLAAGAVIVLAVNLAVLAPQLLEAVSHSAI</sequence>
<evidence type="ECO:0000313" key="2">
    <source>
        <dbReference type="EMBL" id="NJQ04424.1"/>
    </source>
</evidence>
<dbReference type="EMBL" id="JAAVJD010000006">
    <property type="protein sequence ID" value="NJQ04424.1"/>
    <property type="molecule type" value="Genomic_DNA"/>
</dbReference>
<comment type="caution">
    <text evidence="2">The sequence shown here is derived from an EMBL/GenBank/DDBJ whole genome shotgun (WGS) entry which is preliminary data.</text>
</comment>
<feature type="region of interest" description="Disordered" evidence="1">
    <location>
        <begin position="1"/>
        <end position="53"/>
    </location>
</feature>
<proteinExistence type="predicted"/>
<dbReference type="Proteomes" id="UP000578686">
    <property type="component" value="Unassembled WGS sequence"/>
</dbReference>
<name>A0A7X6HXR5_9ACTN</name>
<organism evidence="2 3">
    <name type="scientific">Streptomyces lonarensis</name>
    <dbReference type="NCBI Taxonomy" id="700599"/>
    <lineage>
        <taxon>Bacteria</taxon>
        <taxon>Bacillati</taxon>
        <taxon>Actinomycetota</taxon>
        <taxon>Actinomycetes</taxon>
        <taxon>Kitasatosporales</taxon>
        <taxon>Streptomycetaceae</taxon>
        <taxon>Streptomyces</taxon>
    </lineage>
</organism>
<accession>A0A7X6HXR5</accession>
<evidence type="ECO:0000256" key="1">
    <source>
        <dbReference type="SAM" id="MobiDB-lite"/>
    </source>
</evidence>
<reference evidence="2 3" key="1">
    <citation type="submission" date="2020-03" db="EMBL/GenBank/DDBJ databases">
        <title>Draft genome of Streptomyces sp. ventii, isolated from the Axial Seamount in the Pacific Ocean, and resequencing of the two type strains Streptomyces lonarensis strain NCL 716 and Streptomyces bohaiensis strain 11A07.</title>
        <authorList>
            <person name="Loughran R.M."/>
            <person name="Pfannmuller K.M."/>
            <person name="Wasson B.J."/>
            <person name="Deadmond M.C."/>
            <person name="Paddock B.E."/>
            <person name="Koyack M.J."/>
            <person name="Gallegos D.A."/>
            <person name="Mitchell E.A."/>
            <person name="Ushijima B."/>
            <person name="Saw J.H."/>
            <person name="Mcphail K.L."/>
            <person name="Videau P."/>
        </authorList>
    </citation>
    <scope>NUCLEOTIDE SEQUENCE [LARGE SCALE GENOMIC DNA]</scope>
    <source>
        <strain evidence="2 3">NCL716</strain>
    </source>
</reference>
<protein>
    <submittedName>
        <fullName evidence="2">Uncharacterized protein</fullName>
    </submittedName>
</protein>